<dbReference type="PANTHER" id="PTHR30536:SF5">
    <property type="entry name" value="ALTRONATE DEHYDRATASE"/>
    <property type="match status" value="1"/>
</dbReference>
<proteinExistence type="predicted"/>
<dbReference type="RefSeq" id="WP_055041164.1">
    <property type="nucleotide sequence ID" value="NZ_LKBH01000296.1"/>
</dbReference>
<comment type="caution">
    <text evidence="3">The sequence shown here is derived from an EMBL/GenBank/DDBJ whole genome shotgun (WGS) entry which is preliminary data.</text>
</comment>
<dbReference type="Proteomes" id="UP000050301">
    <property type="component" value="Unassembled WGS sequence"/>
</dbReference>
<dbReference type="AlphaFoldDB" id="A0A0Q0VRD0"/>
<sequence length="97" mass="10754">MGGKIALIIDKKDNVATVLNNIKKGDTIMLRGLNLDDQIISNDDIPRGHKIALININKGEYIIKYGEIIGMAIKDIKKGDYVHTHNIDSIRGKIEVS</sequence>
<feature type="domain" description="SAF" evidence="2">
    <location>
        <begin position="13"/>
        <end position="88"/>
    </location>
</feature>
<gene>
    <name evidence="3" type="ORF">AOG55_02155</name>
</gene>
<reference evidence="3 4" key="1">
    <citation type="submission" date="2015-09" db="EMBL/GenBank/DDBJ databases">
        <title>Heavy metals and arsenic resistance mechanisms in polyextremophilic archaea of the family Ferroplasmaceae.</title>
        <authorList>
            <person name="Bulaev A.G."/>
            <person name="Kanygina A.V."/>
        </authorList>
    </citation>
    <scope>NUCLEOTIDE SEQUENCE [LARGE SCALE GENOMIC DNA]</scope>
    <source>
        <strain evidence="3 4">BH2</strain>
    </source>
</reference>
<keyword evidence="1" id="KW-0456">Lyase</keyword>
<protein>
    <submittedName>
        <fullName evidence="3">D-galactarate dehydratase</fullName>
    </submittedName>
</protein>
<dbReference type="SMART" id="SM00858">
    <property type="entry name" value="SAF"/>
    <property type="match status" value="1"/>
</dbReference>
<dbReference type="GO" id="GO:0019698">
    <property type="term" value="P:D-galacturonate catabolic process"/>
    <property type="evidence" value="ECO:0007669"/>
    <property type="project" value="TreeGrafter"/>
</dbReference>
<evidence type="ECO:0000313" key="3">
    <source>
        <dbReference type="EMBL" id="KQB33743.1"/>
    </source>
</evidence>
<name>A0A0Q0VRD0_9ARCH</name>
<dbReference type="InterPro" id="IPR013974">
    <property type="entry name" value="SAF"/>
</dbReference>
<dbReference type="PANTHER" id="PTHR30536">
    <property type="entry name" value="ALTRONATE/GALACTARATE DEHYDRATASE"/>
    <property type="match status" value="1"/>
</dbReference>
<dbReference type="InterPro" id="IPR052172">
    <property type="entry name" value="UxaA_altronate/galactarate_dh"/>
</dbReference>
<dbReference type="EMBL" id="LKBH01000296">
    <property type="protein sequence ID" value="KQB33743.1"/>
    <property type="molecule type" value="Genomic_DNA"/>
</dbReference>
<dbReference type="Pfam" id="PF08666">
    <property type="entry name" value="SAF"/>
    <property type="match status" value="1"/>
</dbReference>
<accession>A0A0Q0VRD0</accession>
<keyword evidence="4" id="KW-1185">Reference proteome</keyword>
<dbReference type="GO" id="GO:0016829">
    <property type="term" value="F:lyase activity"/>
    <property type="evidence" value="ECO:0007669"/>
    <property type="project" value="UniProtKB-KW"/>
</dbReference>
<dbReference type="CDD" id="cd11613">
    <property type="entry name" value="SAF_AH_GD"/>
    <property type="match status" value="1"/>
</dbReference>
<dbReference type="Gene3D" id="2.30.130.110">
    <property type="match status" value="1"/>
</dbReference>
<evidence type="ECO:0000313" key="4">
    <source>
        <dbReference type="Proteomes" id="UP000050301"/>
    </source>
</evidence>
<organism evidence="3 4">
    <name type="scientific">Acidiplasma cupricumulans</name>
    <dbReference type="NCBI Taxonomy" id="312540"/>
    <lineage>
        <taxon>Archaea</taxon>
        <taxon>Methanobacteriati</taxon>
        <taxon>Thermoplasmatota</taxon>
        <taxon>Thermoplasmata</taxon>
        <taxon>Thermoplasmatales</taxon>
        <taxon>Ferroplasmaceae</taxon>
        <taxon>Acidiplasma</taxon>
    </lineage>
</organism>
<dbReference type="InterPro" id="IPR044144">
    <property type="entry name" value="SAF_UxaA/GarD"/>
</dbReference>
<evidence type="ECO:0000256" key="1">
    <source>
        <dbReference type="ARBA" id="ARBA00023239"/>
    </source>
</evidence>
<dbReference type="FunCoup" id="A0A0Q0VRD0">
    <property type="interactions" value="18"/>
</dbReference>
<dbReference type="InParanoid" id="A0A0Q0VRD0"/>
<evidence type="ECO:0000259" key="2">
    <source>
        <dbReference type="SMART" id="SM00858"/>
    </source>
</evidence>